<evidence type="ECO:0000256" key="3">
    <source>
        <dbReference type="ARBA" id="ARBA00022490"/>
    </source>
</evidence>
<name>B6JZJ3_SCHJY</name>
<sequence length="389" mass="43069">MENVSFTKMTAEVVTPICSGIECHKDAKKLQCPKCLNQGLHSYFCGQECFKRSWPIHKQLHIPPQAKKNEDGTYDPFPNFSYTGSLRAVYPLSPMRKIPEHIQKPDYAVTGTSPSEQLEARSFKIKRLNPQEIESMRTVCRLGREVLDAAAAAVRPGVTTDELDAIVHQACIERECYPSPLNYYHFPKSVCTSVNEIICHGIPDKRPLQDGDIVNLDVSVFHKGFHADLNETYYVGDKAKANPKLVCLVETTREALNAAIAAVKPGMLFKDIGNIIEKYAKSVKSHELSVIRTYCGHGVNQLFHCAPTIPHYAKNRCPGVMRPGMTFTIEPMLSLGSARDVSWPDDWTAATLSGDASAQFEHTLLVTEDGCEVLTARLPTSPGGPAPKK</sequence>
<dbReference type="InterPro" id="IPR002467">
    <property type="entry name" value="Pept_M24A_MAP1"/>
</dbReference>
<dbReference type="PANTHER" id="PTHR43330">
    <property type="entry name" value="METHIONINE AMINOPEPTIDASE"/>
    <property type="match status" value="1"/>
</dbReference>
<dbReference type="AlphaFoldDB" id="B6JZJ3"/>
<feature type="binding site" evidence="9">
    <location>
        <position position="304"/>
    </location>
    <ligand>
        <name>a protein</name>
        <dbReference type="ChEBI" id="CHEBI:16541"/>
    </ligand>
    <ligandPart>
        <name>N-terminal L-methionine residue</name>
        <dbReference type="ChEBI" id="CHEBI:64731"/>
    </ligandPart>
</feature>
<evidence type="ECO:0000313" key="13">
    <source>
        <dbReference type="EMBL" id="EEB06961.2"/>
    </source>
</evidence>
<dbReference type="GO" id="GO:0010629">
    <property type="term" value="P:negative regulation of gene expression"/>
    <property type="evidence" value="ECO:0007669"/>
    <property type="project" value="EnsemblFungi"/>
</dbReference>
<comment type="subunit">
    <text evidence="9">Associates with the 60S ribosomal subunit of the 80S translational complex.</text>
</comment>
<feature type="binding site" evidence="9">
    <location>
        <position position="361"/>
    </location>
    <ligand>
        <name>Zn(2+)</name>
        <dbReference type="ChEBI" id="CHEBI:29105"/>
        <label>4</label>
        <note>catalytic</note>
    </ligand>
</feature>
<keyword evidence="5 9" id="KW-0479">Metal-binding</keyword>
<dbReference type="PROSITE" id="PS00680">
    <property type="entry name" value="MAP_1"/>
    <property type="match status" value="1"/>
</dbReference>
<comment type="similarity">
    <text evidence="9 10">Belongs to the peptidase M24A family. Methionine aminopeptidase type 1 subfamily.</text>
</comment>
<dbReference type="STRING" id="402676.B6JZJ3"/>
<dbReference type="NCBIfam" id="TIGR00500">
    <property type="entry name" value="met_pdase_I"/>
    <property type="match status" value="1"/>
</dbReference>
<dbReference type="CDD" id="cd01086">
    <property type="entry name" value="MetAP1"/>
    <property type="match status" value="1"/>
</dbReference>
<dbReference type="Pfam" id="PF00557">
    <property type="entry name" value="Peptidase_M24"/>
    <property type="match status" value="1"/>
</dbReference>
<dbReference type="MEROPS" id="M24.017"/>
<dbReference type="GO" id="GO:0003729">
    <property type="term" value="F:mRNA binding"/>
    <property type="evidence" value="ECO:0007669"/>
    <property type="project" value="EnsemblFungi"/>
</dbReference>
<keyword evidence="15" id="KW-1185">Reference proteome</keyword>
<dbReference type="GO" id="GO:0008270">
    <property type="term" value="F:zinc ion binding"/>
    <property type="evidence" value="ECO:0007669"/>
    <property type="project" value="UniProtKB-KW"/>
</dbReference>
<dbReference type="GO" id="GO:0070006">
    <property type="term" value="F:metalloaminopeptidase activity"/>
    <property type="evidence" value="ECO:0000318"/>
    <property type="project" value="GO_Central"/>
</dbReference>
<organism evidence="13 15">
    <name type="scientific">Schizosaccharomyces japonicus (strain yFS275 / FY16936)</name>
    <name type="common">Fission yeast</name>
    <dbReference type="NCBI Taxonomy" id="402676"/>
    <lineage>
        <taxon>Eukaryota</taxon>
        <taxon>Fungi</taxon>
        <taxon>Dikarya</taxon>
        <taxon>Ascomycota</taxon>
        <taxon>Taphrinomycotina</taxon>
        <taxon>Schizosaccharomycetes</taxon>
        <taxon>Schizosaccharomycetales</taxon>
        <taxon>Schizosaccharomycetaceae</taxon>
        <taxon>Schizosaccharomyces</taxon>
    </lineage>
</organism>
<feature type="binding site" evidence="9">
    <location>
        <position position="217"/>
    </location>
    <ligand>
        <name>Zn(2+)</name>
        <dbReference type="ChEBI" id="CHEBI:29105"/>
        <label>3</label>
    </ligand>
</feature>
<dbReference type="EC" id="3.4.11.18" evidence="11"/>
<evidence type="ECO:0000256" key="8">
    <source>
        <dbReference type="ARBA" id="ARBA00022833"/>
    </source>
</evidence>
<proteinExistence type="inferred from homology"/>
<dbReference type="EMBL" id="KE651168">
    <property type="protein sequence ID" value="EEB06961.2"/>
    <property type="molecule type" value="Genomic_DNA"/>
</dbReference>
<dbReference type="GeneID" id="7047881"/>
<evidence type="ECO:0000256" key="2">
    <source>
        <dbReference type="ARBA" id="ARBA00022438"/>
    </source>
</evidence>
<feature type="binding site" evidence="9">
    <location>
        <position position="200"/>
    </location>
    <ligand>
        <name>a protein</name>
        <dbReference type="ChEBI" id="CHEBI:16541"/>
    </ligand>
    <ligandPart>
        <name>N-terminal L-methionine residue</name>
        <dbReference type="ChEBI" id="CHEBI:64731"/>
    </ligandPart>
</feature>
<evidence type="ECO:0000256" key="10">
    <source>
        <dbReference type="PROSITE-ProRule" id="PRU01357"/>
    </source>
</evidence>
<dbReference type="InterPro" id="IPR000994">
    <property type="entry name" value="Pept_M24"/>
</dbReference>
<dbReference type="InterPro" id="IPR001714">
    <property type="entry name" value="Pept_M24_MAP"/>
</dbReference>
<comment type="cofactor">
    <cofactor evidence="11">
        <name>Co(2+)</name>
        <dbReference type="ChEBI" id="CHEBI:48828"/>
    </cofactor>
    <cofactor evidence="11">
        <name>Zn(2+)</name>
        <dbReference type="ChEBI" id="CHEBI:29105"/>
    </cofactor>
    <cofactor evidence="11">
        <name>Mn(2+)</name>
        <dbReference type="ChEBI" id="CHEBI:29035"/>
    </cofactor>
    <cofactor evidence="11">
        <name>Fe(2+)</name>
        <dbReference type="ChEBI" id="CHEBI:29033"/>
    </cofactor>
    <text evidence="11">Binds 2 divalent metal cations per subunit. Has a high-affinity and a low affinity metal-binding site. The true nature of the physiological cofactor is under debate. The enzyme is active with cobalt, zinc, manganese or divalent iron ions.</text>
</comment>
<dbReference type="PROSITE" id="PS52013">
    <property type="entry name" value="ZF_C6H2"/>
    <property type="match status" value="1"/>
</dbReference>
<dbReference type="GO" id="GO:0004239">
    <property type="term" value="F:initiator methionyl aminopeptidase activity"/>
    <property type="evidence" value="ECO:0007669"/>
    <property type="project" value="UniProtKB-UniRule"/>
</dbReference>
<comment type="catalytic activity">
    <reaction evidence="9 11">
        <text>Release of N-terminal amino acids, preferentially methionine, from peptides and arylamides.</text>
        <dbReference type="EC" id="3.4.11.18"/>
    </reaction>
</comment>
<evidence type="ECO:0000259" key="12">
    <source>
        <dbReference type="PROSITE" id="PS52013"/>
    </source>
</evidence>
<feature type="binding site" evidence="9">
    <location>
        <position position="361"/>
    </location>
    <ligand>
        <name>Zn(2+)</name>
        <dbReference type="ChEBI" id="CHEBI:29105"/>
        <label>3</label>
    </ligand>
</feature>
<evidence type="ECO:0000256" key="6">
    <source>
        <dbReference type="ARBA" id="ARBA00022771"/>
    </source>
</evidence>
<comment type="subcellular location">
    <subcellularLocation>
        <location evidence="1 9">Cytoplasm</location>
    </subcellularLocation>
</comment>
<dbReference type="GO" id="GO:0016485">
    <property type="term" value="P:protein processing"/>
    <property type="evidence" value="ECO:0007669"/>
    <property type="project" value="EnsemblFungi"/>
</dbReference>
<dbReference type="PRINTS" id="PR00599">
    <property type="entry name" value="MAPEPTIDASE"/>
</dbReference>
<feature type="binding site" evidence="9">
    <location>
        <position position="228"/>
    </location>
    <ligand>
        <name>Zn(2+)</name>
        <dbReference type="ChEBI" id="CHEBI:29105"/>
        <label>3</label>
    </ligand>
</feature>
<keyword evidence="3 9" id="KW-0963">Cytoplasm</keyword>
<dbReference type="HAMAP" id="MF_01974">
    <property type="entry name" value="MetAP_1"/>
    <property type="match status" value="1"/>
</dbReference>
<gene>
    <name evidence="14" type="primary">fma1</name>
    <name evidence="13" type="ORF">SJAG_02033</name>
</gene>
<feature type="binding site" evidence="9">
    <location>
        <position position="330"/>
    </location>
    <ligand>
        <name>Zn(2+)</name>
        <dbReference type="ChEBI" id="CHEBI:29105"/>
        <label>4</label>
        <note>catalytic</note>
    </ligand>
</feature>
<dbReference type="eggNOG" id="KOG2738">
    <property type="taxonomic scope" value="Eukaryota"/>
</dbReference>
<evidence type="ECO:0000313" key="14">
    <source>
        <dbReference type="JaponicusDB" id="SJAG_02033"/>
    </source>
</evidence>
<evidence type="ECO:0000256" key="11">
    <source>
        <dbReference type="RuleBase" id="RU003653"/>
    </source>
</evidence>
<dbReference type="VEuPathDB" id="FungiDB:SJAG_02033"/>
<dbReference type="FunFam" id="3.90.230.10:FF:000010">
    <property type="entry name" value="Methionine aminopeptidase"/>
    <property type="match status" value="1"/>
</dbReference>
<feature type="binding site" evidence="9">
    <location>
        <position position="297"/>
    </location>
    <ligand>
        <name>Zn(2+)</name>
        <dbReference type="ChEBI" id="CHEBI:29105"/>
        <label>4</label>
        <note>catalytic</note>
    </ligand>
</feature>
<evidence type="ECO:0000256" key="4">
    <source>
        <dbReference type="ARBA" id="ARBA00022670"/>
    </source>
</evidence>
<accession>B6JZJ3</accession>
<evidence type="ECO:0000256" key="9">
    <source>
        <dbReference type="HAMAP-Rule" id="MF_03174"/>
    </source>
</evidence>
<reference evidence="13 15" key="1">
    <citation type="journal article" date="2011" name="Science">
        <title>Comparative functional genomics of the fission yeasts.</title>
        <authorList>
            <person name="Rhind N."/>
            <person name="Chen Z."/>
            <person name="Yassour M."/>
            <person name="Thompson D.A."/>
            <person name="Haas B.J."/>
            <person name="Habib N."/>
            <person name="Wapinski I."/>
            <person name="Roy S."/>
            <person name="Lin M.F."/>
            <person name="Heiman D.I."/>
            <person name="Young S.K."/>
            <person name="Furuya K."/>
            <person name="Guo Y."/>
            <person name="Pidoux A."/>
            <person name="Chen H.M."/>
            <person name="Robbertse B."/>
            <person name="Goldberg J.M."/>
            <person name="Aoki K."/>
            <person name="Bayne E.H."/>
            <person name="Berlin A.M."/>
            <person name="Desjardins C.A."/>
            <person name="Dobbs E."/>
            <person name="Dukaj L."/>
            <person name="Fan L."/>
            <person name="FitzGerald M.G."/>
            <person name="French C."/>
            <person name="Gujja S."/>
            <person name="Hansen K."/>
            <person name="Keifenheim D."/>
            <person name="Levin J.Z."/>
            <person name="Mosher R.A."/>
            <person name="Mueller C.A."/>
            <person name="Pfiffner J."/>
            <person name="Priest M."/>
            <person name="Russ C."/>
            <person name="Smialowska A."/>
            <person name="Swoboda P."/>
            <person name="Sykes S.M."/>
            <person name="Vaughn M."/>
            <person name="Vengrova S."/>
            <person name="Yoder R."/>
            <person name="Zeng Q."/>
            <person name="Allshire R."/>
            <person name="Baulcombe D."/>
            <person name="Birren B.W."/>
            <person name="Brown W."/>
            <person name="Ekwall K."/>
            <person name="Kellis M."/>
            <person name="Leatherwood J."/>
            <person name="Levin H."/>
            <person name="Margalit H."/>
            <person name="Martienssen R."/>
            <person name="Nieduszynski C.A."/>
            <person name="Spatafora J.W."/>
            <person name="Friedman N."/>
            <person name="Dalgaard J.Z."/>
            <person name="Baumann P."/>
            <person name="Niki H."/>
            <person name="Regev A."/>
            <person name="Nusbaum C."/>
        </authorList>
    </citation>
    <scope>NUCLEOTIDE SEQUENCE [LARGE SCALE GENOMIC DNA]</scope>
    <source>
        <strain evidence="15">yFS275 / FY16936</strain>
    </source>
</reference>
<dbReference type="GO" id="GO:0005829">
    <property type="term" value="C:cytosol"/>
    <property type="evidence" value="ECO:0000318"/>
    <property type="project" value="GO_Central"/>
</dbReference>
<keyword evidence="6 10" id="KW-0863">Zinc-finger</keyword>
<dbReference type="InterPro" id="IPR031615">
    <property type="entry name" value="Zfn-C6H2"/>
</dbReference>
<dbReference type="InterPro" id="IPR036005">
    <property type="entry name" value="Creatinase/aminopeptidase-like"/>
</dbReference>
<dbReference type="HOGENOM" id="CLU_015857_2_1_1"/>
<dbReference type="Gene3D" id="3.90.230.10">
    <property type="entry name" value="Creatinase/methionine aminopeptidase superfamily"/>
    <property type="match status" value="1"/>
</dbReference>
<dbReference type="GO" id="GO:0022626">
    <property type="term" value="C:cytosolic ribosome"/>
    <property type="evidence" value="ECO:0007669"/>
    <property type="project" value="EnsemblFungi"/>
</dbReference>
<keyword evidence="4 9" id="KW-0645">Protease</keyword>
<evidence type="ECO:0000256" key="7">
    <source>
        <dbReference type="ARBA" id="ARBA00022801"/>
    </source>
</evidence>
<dbReference type="Pfam" id="PF15801">
    <property type="entry name" value="zf-C6H2"/>
    <property type="match status" value="1"/>
</dbReference>
<dbReference type="OrthoDB" id="3209743at2759"/>
<dbReference type="PANTHER" id="PTHR43330:SF7">
    <property type="entry name" value="METHIONINE AMINOPEPTIDASE 1"/>
    <property type="match status" value="1"/>
</dbReference>
<protein>
    <recommendedName>
        <fullName evidence="11">Methionine aminopeptidase</fullName>
        <ecNumber evidence="11">3.4.11.18</ecNumber>
    </recommendedName>
</protein>
<comment type="cofactor">
    <cofactor evidence="9">
        <name>Zn(2+)</name>
        <dbReference type="ChEBI" id="CHEBI:29105"/>
    </cofactor>
    <cofactor evidence="9">
        <name>Co(2+)</name>
        <dbReference type="ChEBI" id="CHEBI:48828"/>
    </cofactor>
    <cofactor evidence="9">
        <name>Mn(2+)</name>
        <dbReference type="ChEBI" id="CHEBI:29035"/>
    </cofactor>
    <cofactor evidence="9">
        <name>Fe(2+)</name>
        <dbReference type="ChEBI" id="CHEBI:29033"/>
    </cofactor>
    <text evidence="9">Binds 2 divalent metal cations per subunit. Has a high-affinity and a low affinity metal-binding site. The true nature of the physiological cofactor is under debate. The enzyme is active with zinc, cobalt, manganese or divalent iron ions. Has high activity with zinc; zinc cofactor is transferred into the active site region by the ZNG1 zinc chaperone.</text>
</comment>
<evidence type="ECO:0000313" key="15">
    <source>
        <dbReference type="Proteomes" id="UP000001744"/>
    </source>
</evidence>
<evidence type="ECO:0000256" key="5">
    <source>
        <dbReference type="ARBA" id="ARBA00022723"/>
    </source>
</evidence>
<feature type="binding site" evidence="9">
    <location>
        <position position="228"/>
    </location>
    <ligand>
        <name>Zn(2+)</name>
        <dbReference type="ChEBI" id="CHEBI:29105"/>
        <label>4</label>
        <note>catalytic</note>
    </ligand>
</feature>
<dbReference type="Proteomes" id="UP000001744">
    <property type="component" value="Unassembled WGS sequence"/>
</dbReference>
<feature type="domain" description="C6H2-type" evidence="12">
    <location>
        <begin position="15"/>
        <end position="68"/>
    </location>
</feature>
<keyword evidence="2 9" id="KW-0031">Aminopeptidase</keyword>
<evidence type="ECO:0000256" key="1">
    <source>
        <dbReference type="ARBA" id="ARBA00004496"/>
    </source>
</evidence>
<keyword evidence="8" id="KW-0862">Zinc</keyword>
<dbReference type="JaponicusDB" id="SJAG_02033">
    <property type="gene designation" value="fma1"/>
</dbReference>
<dbReference type="RefSeq" id="XP_002173254.2">
    <property type="nucleotide sequence ID" value="XM_002173218.2"/>
</dbReference>
<keyword evidence="7 9" id="KW-0378">Hydrolase</keyword>
<comment type="function">
    <text evidence="9 11">Cotranslationally removes the N-terminal methionine from nascent proteins. The N-terminal methionine is often cleaved when the second residue in the primary sequence is small and uncharged (Met-Ala-, Cys, Gly, Pro, Ser, Thr, or Val).</text>
</comment>
<dbReference type="OMA" id="FYGDHAY"/>
<dbReference type="SUPFAM" id="SSF55920">
    <property type="entry name" value="Creatinase/aminopeptidase"/>
    <property type="match status" value="1"/>
</dbReference>